<evidence type="ECO:0000313" key="1">
    <source>
        <dbReference type="EMBL" id="GAA4018164.1"/>
    </source>
</evidence>
<organism evidence="1 2">
    <name type="scientific">Streptomyces plumbiresistens</name>
    <dbReference type="NCBI Taxonomy" id="511811"/>
    <lineage>
        <taxon>Bacteria</taxon>
        <taxon>Bacillati</taxon>
        <taxon>Actinomycetota</taxon>
        <taxon>Actinomycetes</taxon>
        <taxon>Kitasatosporales</taxon>
        <taxon>Streptomycetaceae</taxon>
        <taxon>Streptomyces</taxon>
    </lineage>
</organism>
<evidence type="ECO:0008006" key="3">
    <source>
        <dbReference type="Google" id="ProtNLM"/>
    </source>
</evidence>
<dbReference type="InterPro" id="IPR010581">
    <property type="entry name" value="DUF1152"/>
</dbReference>
<dbReference type="EMBL" id="BAAAZX010000026">
    <property type="protein sequence ID" value="GAA4018164.1"/>
    <property type="molecule type" value="Genomic_DNA"/>
</dbReference>
<name>A0ABP7SY00_9ACTN</name>
<proteinExistence type="predicted"/>
<sequence>MSDLFIAAGGGGDPIGTAITAIAMSARLTTAGPGGAHGTAGPDLPVVATYSWERPEVDPTPGPLGVRDFTGLLDRPEGHVLTPAARAVAPAGSTLPRLAADLPVRLVLLDPYEGLAGLAARIRRLAEACGPGRVRIVDVGGDILTHGDEDTLCSPLVDALVLAACTLADVDATVHIAGPGTDGEIPQDVLLDRLDRLAGTDDRSAPTPGHAQAAYRALAWHPSEASALFAAAVLGVRGTVRTVGRAIPLTDASAYVRNTGLEAAVAENPVARGLLESRPRTVDEAADLSAQLTGIHEIARERRPTAPPTPSTAPFPADAHRARERIRAQAGDVSHVTSRFATRALGLPWQRIPEVRTLLGDDGPVHALH</sequence>
<protein>
    <recommendedName>
        <fullName evidence="3">DUF1152 domain-containing protein</fullName>
    </recommendedName>
</protein>
<dbReference type="Pfam" id="PF06626">
    <property type="entry name" value="DUF1152"/>
    <property type="match status" value="1"/>
</dbReference>
<dbReference type="RefSeq" id="WP_345569181.1">
    <property type="nucleotide sequence ID" value="NZ_BAAAZX010000026.1"/>
</dbReference>
<comment type="caution">
    <text evidence="1">The sequence shown here is derived from an EMBL/GenBank/DDBJ whole genome shotgun (WGS) entry which is preliminary data.</text>
</comment>
<gene>
    <name evidence="1" type="ORF">GCM10022232_72420</name>
</gene>
<dbReference type="Proteomes" id="UP001500456">
    <property type="component" value="Unassembled WGS sequence"/>
</dbReference>
<accession>A0ABP7SY00</accession>
<evidence type="ECO:0000313" key="2">
    <source>
        <dbReference type="Proteomes" id="UP001500456"/>
    </source>
</evidence>
<keyword evidence="2" id="KW-1185">Reference proteome</keyword>
<reference evidence="2" key="1">
    <citation type="journal article" date="2019" name="Int. J. Syst. Evol. Microbiol.">
        <title>The Global Catalogue of Microorganisms (GCM) 10K type strain sequencing project: providing services to taxonomists for standard genome sequencing and annotation.</title>
        <authorList>
            <consortium name="The Broad Institute Genomics Platform"/>
            <consortium name="The Broad Institute Genome Sequencing Center for Infectious Disease"/>
            <person name="Wu L."/>
            <person name="Ma J."/>
        </authorList>
    </citation>
    <scope>NUCLEOTIDE SEQUENCE [LARGE SCALE GENOMIC DNA]</scope>
    <source>
        <strain evidence="2">JCM 16924</strain>
    </source>
</reference>